<comment type="caution">
    <text evidence="1">The sequence shown here is derived from an EMBL/GenBank/DDBJ whole genome shotgun (WGS) entry which is preliminary data.</text>
</comment>
<organism evidence="1 2">
    <name type="scientific">Byssochlamys spectabilis (strain No. 5 / NBRC 109023)</name>
    <name type="common">Paecilomyces variotii</name>
    <dbReference type="NCBI Taxonomy" id="1356009"/>
    <lineage>
        <taxon>Eukaryota</taxon>
        <taxon>Fungi</taxon>
        <taxon>Dikarya</taxon>
        <taxon>Ascomycota</taxon>
        <taxon>Pezizomycotina</taxon>
        <taxon>Eurotiomycetes</taxon>
        <taxon>Eurotiomycetidae</taxon>
        <taxon>Eurotiales</taxon>
        <taxon>Thermoascaceae</taxon>
        <taxon>Paecilomyces</taxon>
    </lineage>
</organism>
<proteinExistence type="predicted"/>
<protein>
    <submittedName>
        <fullName evidence="1">Uncharacterized protein</fullName>
    </submittedName>
</protein>
<name>V5FNE6_BYSSN</name>
<accession>V5FNE6</accession>
<gene>
    <name evidence="1" type="ORF">PVAR5_2048</name>
</gene>
<evidence type="ECO:0000313" key="2">
    <source>
        <dbReference type="Proteomes" id="UP000018001"/>
    </source>
</evidence>
<keyword evidence="2" id="KW-1185">Reference proteome</keyword>
<dbReference type="Proteomes" id="UP000018001">
    <property type="component" value="Unassembled WGS sequence"/>
</dbReference>
<reference evidence="2" key="1">
    <citation type="journal article" date="2014" name="Genome Announc.">
        <title>Draft genome sequence of the formaldehyde-resistant fungus Byssochlamys spectabilis No. 5 (anamorph Paecilomyces variotii No. 5) (NBRC109023).</title>
        <authorList>
            <person name="Oka T."/>
            <person name="Ekino K."/>
            <person name="Fukuda K."/>
            <person name="Nomura Y."/>
        </authorList>
    </citation>
    <scope>NUCLEOTIDE SEQUENCE [LARGE SCALE GENOMIC DNA]</scope>
    <source>
        <strain evidence="2">No. 5 / NBRC 109023</strain>
    </source>
</reference>
<evidence type="ECO:0000313" key="1">
    <source>
        <dbReference type="EMBL" id="GAD93438.1"/>
    </source>
</evidence>
<dbReference type="AlphaFoldDB" id="V5FNE6"/>
<dbReference type="InParanoid" id="V5FNE6"/>
<dbReference type="EMBL" id="BAUL01000057">
    <property type="protein sequence ID" value="GAD93438.1"/>
    <property type="molecule type" value="Genomic_DNA"/>
</dbReference>
<dbReference type="HOGENOM" id="CLU_2359486_0_0_1"/>
<sequence length="96" mass="10651">MPLSKFEKKQISPSPAVITVAHPRFLVLCMFAARLFLARFAAPPELYLHLSLHGAVQPLHDPLQGLEACAEFLVLDTHVEMFQEEVDADIADGLAR</sequence>